<comment type="caution">
    <text evidence="1">The sequence shown here is derived from an EMBL/GenBank/DDBJ whole genome shotgun (WGS) entry which is preliminary data.</text>
</comment>
<sequence length="426" mass="48498">MRGRPSSNACHHVAYIPKLPSDIDDLIHEHTHLEGVDKILTHCRRELMQGVWRVLLSDKFVHACRHGIVVKCYDGVTRRLYPRFFTYSADYPEKVLLATIRDMGNCPCPRCLVTKDAISAVGTARDMDARVRKVRVDDVNRRFKVARARSFVYDQHRGIGSKAVEELLKPESLVPTINVFSERLGPWLPNFHSLFVPDFLHEWELGVWKNMMTHLIRILHAEGGSAVREFNLRFRQVPVFGRDTIRRMSSNVSEMKQMAARDFEDALQTFIPVIDRLLPSPHNNVILDLVFDTATTHALHKLRLHVDSTIGATRAFFTIFTNSLRQFKRVTCSAYQTTELPKETQARLRRQVRTTVQNSGAVGGSETSVQTPMSAAKITPRRKEFNINTYKVHSLGDYPPCIVHVGTMDSHTTQTVSLISNLSTAQ</sequence>
<proteinExistence type="predicted"/>
<evidence type="ECO:0000313" key="1">
    <source>
        <dbReference type="EMBL" id="KAJ2987670.1"/>
    </source>
</evidence>
<reference evidence="1" key="1">
    <citation type="submission" date="2022-08" db="EMBL/GenBank/DDBJ databases">
        <title>Genome Sequence of Pycnoporus sanguineus.</title>
        <authorList>
            <person name="Buettner E."/>
        </authorList>
    </citation>
    <scope>NUCLEOTIDE SEQUENCE</scope>
    <source>
        <strain evidence="1">CG-C14</strain>
    </source>
</reference>
<keyword evidence="2" id="KW-1185">Reference proteome</keyword>
<dbReference type="Proteomes" id="UP001144978">
    <property type="component" value="Unassembled WGS sequence"/>
</dbReference>
<evidence type="ECO:0000313" key="2">
    <source>
        <dbReference type="Proteomes" id="UP001144978"/>
    </source>
</evidence>
<organism evidence="1 2">
    <name type="scientific">Trametes sanguinea</name>
    <dbReference type="NCBI Taxonomy" id="158606"/>
    <lineage>
        <taxon>Eukaryota</taxon>
        <taxon>Fungi</taxon>
        <taxon>Dikarya</taxon>
        <taxon>Basidiomycota</taxon>
        <taxon>Agaricomycotina</taxon>
        <taxon>Agaricomycetes</taxon>
        <taxon>Polyporales</taxon>
        <taxon>Polyporaceae</taxon>
        <taxon>Trametes</taxon>
    </lineage>
</organism>
<dbReference type="EMBL" id="JANSHE010003107">
    <property type="protein sequence ID" value="KAJ2987670.1"/>
    <property type="molecule type" value="Genomic_DNA"/>
</dbReference>
<name>A0ACC1P861_9APHY</name>
<accession>A0ACC1P861</accession>
<protein>
    <submittedName>
        <fullName evidence="1">Uncharacterized protein</fullName>
    </submittedName>
</protein>
<gene>
    <name evidence="1" type="ORF">NUW54_g9360</name>
</gene>